<dbReference type="Pfam" id="PF06161">
    <property type="entry name" value="DUF975"/>
    <property type="match status" value="1"/>
</dbReference>
<keyword evidence="1" id="KW-1133">Transmembrane helix</keyword>
<dbReference type="PANTHER" id="PTHR40076">
    <property type="entry name" value="MEMBRANE PROTEIN-RELATED"/>
    <property type="match status" value="1"/>
</dbReference>
<gene>
    <name evidence="2" type="ORF">N7603_02545</name>
</gene>
<keyword evidence="1" id="KW-0812">Transmembrane</keyword>
<dbReference type="PANTHER" id="PTHR40076:SF1">
    <property type="entry name" value="MEMBRANE PROTEIN"/>
    <property type="match status" value="1"/>
</dbReference>
<dbReference type="RefSeq" id="WP_262095764.1">
    <property type="nucleotide sequence ID" value="NZ_JAOEGN010000003.1"/>
</dbReference>
<evidence type="ECO:0000313" key="3">
    <source>
        <dbReference type="Proteomes" id="UP001209076"/>
    </source>
</evidence>
<protein>
    <submittedName>
        <fullName evidence="2">DUF975 family protein</fullName>
    </submittedName>
</protein>
<comment type="caution">
    <text evidence="2">The sequence shown here is derived from an EMBL/GenBank/DDBJ whole genome shotgun (WGS) entry which is preliminary data.</text>
</comment>
<evidence type="ECO:0000313" key="2">
    <source>
        <dbReference type="EMBL" id="MCU0104529.1"/>
    </source>
</evidence>
<feature type="transmembrane region" description="Helical" evidence="1">
    <location>
        <begin position="152"/>
        <end position="176"/>
    </location>
</feature>
<evidence type="ECO:0000256" key="1">
    <source>
        <dbReference type="SAM" id="Phobius"/>
    </source>
</evidence>
<organism evidence="2 3">
    <name type="scientific">Paracholeplasma vituli</name>
    <dbReference type="NCBI Taxonomy" id="69473"/>
    <lineage>
        <taxon>Bacteria</taxon>
        <taxon>Bacillati</taxon>
        <taxon>Mycoplasmatota</taxon>
        <taxon>Mollicutes</taxon>
        <taxon>Acholeplasmatales</taxon>
        <taxon>Acholeplasmataceae</taxon>
        <taxon>Paracholeplasma</taxon>
    </lineage>
</organism>
<reference evidence="3" key="1">
    <citation type="submission" date="2023-07" db="EMBL/GenBank/DDBJ databases">
        <title>Novel Mycoplasma species identified in domestic and wild animals.</title>
        <authorList>
            <person name="Volokhov D.V."/>
            <person name="Furtak V.A."/>
            <person name="Zagorodnyaya T.A."/>
        </authorList>
    </citation>
    <scope>NUCLEOTIDE SEQUENCE [LARGE SCALE GENOMIC DNA]</scope>
    <source>
        <strain evidence="3">92-19</strain>
    </source>
</reference>
<keyword evidence="1" id="KW-0472">Membrane</keyword>
<dbReference type="InterPro" id="IPR010380">
    <property type="entry name" value="DUF975"/>
</dbReference>
<keyword evidence="3" id="KW-1185">Reference proteome</keyword>
<name>A0ABT2PUA2_9MOLU</name>
<feature type="transmembrane region" description="Helical" evidence="1">
    <location>
        <begin position="86"/>
        <end position="113"/>
    </location>
</feature>
<proteinExistence type="predicted"/>
<feature type="transmembrane region" description="Helical" evidence="1">
    <location>
        <begin position="44"/>
        <end position="65"/>
    </location>
</feature>
<accession>A0ABT2PUA2</accession>
<sequence>MNSKVLRRRAWDKLSGNWGTPIAVSLIYSIIIGAISAIGQRVPLVSLASIVVAGPLAVGLAGYYIDFVRSKNPMFERLFDGFKNSFANSLVLSLLQTLFIILWSLLFIIPGIIKALAYSMSTYLMAENPQMTATEALDESQRLMKGSKMDLFILHLSFIGWYLLVIVTLGIAAIWVGPYVQAATAEFYISLVGNKEETVDAEFTEKKDEEDSFDSFLK</sequence>
<dbReference type="EMBL" id="JAOEGN010000003">
    <property type="protein sequence ID" value="MCU0104529.1"/>
    <property type="molecule type" value="Genomic_DNA"/>
</dbReference>
<dbReference type="Proteomes" id="UP001209076">
    <property type="component" value="Unassembled WGS sequence"/>
</dbReference>
<feature type="transmembrane region" description="Helical" evidence="1">
    <location>
        <begin position="21"/>
        <end position="38"/>
    </location>
</feature>